<accession>A0AAD5PXT1</accession>
<protein>
    <submittedName>
        <fullName evidence="1">Uncharacterized protein</fullName>
    </submittedName>
</protein>
<gene>
    <name evidence="1" type="ORF">GHT06_016049</name>
</gene>
<dbReference type="EMBL" id="WJBH02000005">
    <property type="protein sequence ID" value="KAI9559260.1"/>
    <property type="molecule type" value="Genomic_DNA"/>
</dbReference>
<dbReference type="Proteomes" id="UP000820818">
    <property type="component" value="Linkage Group LG5"/>
</dbReference>
<evidence type="ECO:0000313" key="2">
    <source>
        <dbReference type="Proteomes" id="UP000820818"/>
    </source>
</evidence>
<reference evidence="1 2" key="1">
    <citation type="submission" date="2022-05" db="EMBL/GenBank/DDBJ databases">
        <title>A multi-omics perspective on studying reproductive biology in Daphnia sinensis.</title>
        <authorList>
            <person name="Jia J."/>
        </authorList>
    </citation>
    <scope>NUCLEOTIDE SEQUENCE [LARGE SCALE GENOMIC DNA]</scope>
    <source>
        <strain evidence="1 2">WSL</strain>
    </source>
</reference>
<dbReference type="AlphaFoldDB" id="A0AAD5PXT1"/>
<proteinExistence type="predicted"/>
<comment type="caution">
    <text evidence="1">The sequence shown here is derived from an EMBL/GenBank/DDBJ whole genome shotgun (WGS) entry which is preliminary data.</text>
</comment>
<organism evidence="1 2">
    <name type="scientific">Daphnia sinensis</name>
    <dbReference type="NCBI Taxonomy" id="1820382"/>
    <lineage>
        <taxon>Eukaryota</taxon>
        <taxon>Metazoa</taxon>
        <taxon>Ecdysozoa</taxon>
        <taxon>Arthropoda</taxon>
        <taxon>Crustacea</taxon>
        <taxon>Branchiopoda</taxon>
        <taxon>Diplostraca</taxon>
        <taxon>Cladocera</taxon>
        <taxon>Anomopoda</taxon>
        <taxon>Daphniidae</taxon>
        <taxon>Daphnia</taxon>
        <taxon>Daphnia similis group</taxon>
    </lineage>
</organism>
<name>A0AAD5PXT1_9CRUS</name>
<keyword evidence="2" id="KW-1185">Reference proteome</keyword>
<evidence type="ECO:0000313" key="1">
    <source>
        <dbReference type="EMBL" id="KAI9559260.1"/>
    </source>
</evidence>
<sequence length="316" mass="35619">MSVFIVTTHQFFKDHPRGRSWLPQYSPHSFINENPLIIYYPRPIPPTIRSSIEEDFSQGSTAVNYQNRNSVKQPAFPDAQGRIKGFSQERHANLDEQSYARFLPNFFTNNDNYNNLFFKTAMFTSRVSVSLTSFVTCVPSNQVSNGAAATTCRRKRNVENDHVLEDNQFQIKPTETVKLMPTDFPSQPDRELGQLSSSKDGVFTGAIPATHHLRKRFLFVNKNQFVLSSTVTLYSFTNTTITVTRNLLNPAPAAACLPVDNDDMQNTPQCVACLPAGYVVCAANGGTEGCHRRRLWHKEECLDDDLYKHVQAEGTA</sequence>